<evidence type="ECO:0000313" key="2">
    <source>
        <dbReference type="EMBL" id="QPF16737.1"/>
    </source>
</evidence>
<sequence>MGIGLKGVKQKFSCSSKIEDYSTSNKTPTPKKYHKWIEEEVQGLSEISIPGVKKIPIAEPQTEVDVLGKECFDKIYDLLAKTKAYKLISKFENTMAKLSSYSSNSHDDLIIIPIKITTIDNNTVFYGVLIKSHSHLRSDNDRVNVLTIEFLKEFKEDFKIKYPKHNIFKFKNQNLFLAVRLNATWPLKMFYHSTSKRSIIPIINGVNRVWFSHMAKEQKYSELDTTMNVEMSEGTISFSDWIRRIFSIHVQMAIGNDSQLEAFCADIRRMQMFTRVLQSSESHLYILKGGKPENKVAESVINNPLVLYLKEAWNHHCEGFNEEIKLRVQNAEKNRSLKRQASNSDGRAASTSKT</sequence>
<name>A0A7S8ZXA3_9ORTO</name>
<feature type="compositionally biased region" description="Polar residues" evidence="1">
    <location>
        <begin position="339"/>
        <end position="354"/>
    </location>
</feature>
<dbReference type="EMBL" id="MW177757">
    <property type="protein sequence ID" value="QPF16737.1"/>
    <property type="molecule type" value="Genomic_RNA"/>
</dbReference>
<reference evidence="2" key="1">
    <citation type="submission" date="2020-10" db="EMBL/GenBank/DDBJ databases">
        <authorList>
            <person name="Guo L."/>
            <person name="Lu X."/>
            <person name="Guo D."/>
        </authorList>
    </citation>
    <scope>NUCLEOTIDE SEQUENCE</scope>
    <source>
        <strain evidence="2">GEMhg</strain>
    </source>
</reference>
<dbReference type="GO" id="GO:0003723">
    <property type="term" value="F:RNA binding"/>
    <property type="evidence" value="ECO:0007669"/>
    <property type="project" value="InterPro"/>
</dbReference>
<feature type="region of interest" description="Disordered" evidence="1">
    <location>
        <begin position="333"/>
        <end position="354"/>
    </location>
</feature>
<dbReference type="Pfam" id="PF00603">
    <property type="entry name" value="Flu_PA"/>
    <property type="match status" value="1"/>
</dbReference>
<evidence type="ECO:0000256" key="1">
    <source>
        <dbReference type="SAM" id="MobiDB-lite"/>
    </source>
</evidence>
<dbReference type="GO" id="GO:0039694">
    <property type="term" value="P:viral RNA genome replication"/>
    <property type="evidence" value="ECO:0007669"/>
    <property type="project" value="InterPro"/>
</dbReference>
<protein>
    <submittedName>
        <fullName evidence="2">PA</fullName>
    </submittedName>
</protein>
<dbReference type="InterPro" id="IPR001009">
    <property type="entry name" value="PA/PA-X"/>
</dbReference>
<accession>A0A7S8ZXA3</accession>
<proteinExistence type="predicted"/>
<organism evidence="2">
    <name type="scientific">Goettingen orthomyxo-like virus</name>
    <dbReference type="NCBI Taxonomy" id="2789610"/>
    <lineage>
        <taxon>Viruses</taxon>
        <taxon>Riboviria</taxon>
        <taxon>Orthornavirae</taxon>
        <taxon>Negarnaviricota</taxon>
        <taxon>Polyploviricotina</taxon>
        <taxon>Insthoviricetes</taxon>
        <taxon>Articulavirales</taxon>
        <taxon>Orthomyxoviridae</taxon>
    </lineage>
</organism>